<accession>A0ABQ9HMJ2</accession>
<sequence>MTIQGCPDPPGQGCPTADHRADIGLDNIAVPTCIRLNGEEARVVQRLPCSPPTNTTWVQSSAASLRVFTCGNDAACRRVSSGCGRLQERPLCCDWLLHAAEGYLPAWLPIGLLVAYEWRYQIPLLSDAILPACATRVRVIRGLFTPEPFKELGYHSFNTLRSTHIYCHLTQTRSESPISTTARTPVLLVSVLELTIVLLVRATPDTALYFAAFIIGRTVLDTSWSTLAQSSPPTVTADNQCTVNTGIFVRKTVESLLQRRVGDRYSLVCGRDSWAQGGAAGRAMHVTAARRRRPIRAARQVEGAWPATAPHAPFTTPPHQPRRVAKILRPDPGGDARPPAAVQSLPPCDLPRPTLCREFTLGRARLETHVHSCCVCYWIAGQSGMHPSGTPASKVKTRGSDTGDTNSHAWRLIAPTGKASSVSVKEKAAVARCTLSCIKLLRCSPCVICEVVARRCEVQPRPGLHAAVLNFGRRELVLYVIAVTCSHCASAERAVLVRVLPPLARPAAPAPEQHVSAHQQCHSWYKSRTGVRVIAAVSLLASHQGDPGSIAGRVTPDFRMWESCRTMPLVGGFARGSPVSPALSFRRCSIIISVALIGSQDLDLRSQPNLLTLLHSY</sequence>
<evidence type="ECO:0000256" key="1">
    <source>
        <dbReference type="SAM" id="MobiDB-lite"/>
    </source>
</evidence>
<reference evidence="2 3" key="1">
    <citation type="submission" date="2023-02" db="EMBL/GenBank/DDBJ databases">
        <title>LHISI_Scaffold_Assembly.</title>
        <authorList>
            <person name="Stuart O.P."/>
            <person name="Cleave R."/>
            <person name="Magrath M.J.L."/>
            <person name="Mikheyev A.S."/>
        </authorList>
    </citation>
    <scope>NUCLEOTIDE SEQUENCE [LARGE SCALE GENOMIC DNA]</scope>
    <source>
        <strain evidence="2">Daus_M_001</strain>
        <tissue evidence="2">Leg muscle</tissue>
    </source>
</reference>
<dbReference type="EMBL" id="JARBHB010000004">
    <property type="protein sequence ID" value="KAJ8885472.1"/>
    <property type="molecule type" value="Genomic_DNA"/>
</dbReference>
<organism evidence="2 3">
    <name type="scientific">Dryococelus australis</name>
    <dbReference type="NCBI Taxonomy" id="614101"/>
    <lineage>
        <taxon>Eukaryota</taxon>
        <taxon>Metazoa</taxon>
        <taxon>Ecdysozoa</taxon>
        <taxon>Arthropoda</taxon>
        <taxon>Hexapoda</taxon>
        <taxon>Insecta</taxon>
        <taxon>Pterygota</taxon>
        <taxon>Neoptera</taxon>
        <taxon>Polyneoptera</taxon>
        <taxon>Phasmatodea</taxon>
        <taxon>Verophasmatodea</taxon>
        <taxon>Anareolatae</taxon>
        <taxon>Phasmatidae</taxon>
        <taxon>Eurycanthinae</taxon>
        <taxon>Dryococelus</taxon>
    </lineage>
</organism>
<keyword evidence="3" id="KW-1185">Reference proteome</keyword>
<feature type="region of interest" description="Disordered" evidence="1">
    <location>
        <begin position="386"/>
        <end position="408"/>
    </location>
</feature>
<proteinExistence type="predicted"/>
<comment type="caution">
    <text evidence="2">The sequence shown here is derived from an EMBL/GenBank/DDBJ whole genome shotgun (WGS) entry which is preliminary data.</text>
</comment>
<evidence type="ECO:0000313" key="2">
    <source>
        <dbReference type="EMBL" id="KAJ8885472.1"/>
    </source>
</evidence>
<dbReference type="Proteomes" id="UP001159363">
    <property type="component" value="Chromosome X"/>
</dbReference>
<evidence type="ECO:0000313" key="3">
    <source>
        <dbReference type="Proteomes" id="UP001159363"/>
    </source>
</evidence>
<name>A0ABQ9HMJ2_9NEOP</name>
<gene>
    <name evidence="2" type="ORF">PR048_011669</name>
</gene>
<protein>
    <submittedName>
        <fullName evidence="2">Uncharacterized protein</fullName>
    </submittedName>
</protein>